<dbReference type="HOGENOM" id="CLU_1355445_0_0_1"/>
<accession>A0A084QMC4</accession>
<dbReference type="AlphaFoldDB" id="A0A084QMC4"/>
<sequence>MWDGAETLVYAALASFGMRPQRAVWRFVERRKTFDAYDRHRVTSGRQAGSIKPNSRVAFVNESDESLAPRSSRYILSFRHTAPGVDSQDAANKPWHCRCGAGSTKGTRPAQRTVHMQVVAGVCCDFLIRPWAATAMGNPVCHGGKALNPPQKRHEPLTEIMAYFCCVTNRAHGAFLPLTDSMENSSAGEGFSGAVTHLMGTP</sequence>
<organism evidence="1 2">
    <name type="scientific">Stachybotrys chlorohalonatus (strain IBT 40285)</name>
    <dbReference type="NCBI Taxonomy" id="1283841"/>
    <lineage>
        <taxon>Eukaryota</taxon>
        <taxon>Fungi</taxon>
        <taxon>Dikarya</taxon>
        <taxon>Ascomycota</taxon>
        <taxon>Pezizomycotina</taxon>
        <taxon>Sordariomycetes</taxon>
        <taxon>Hypocreomycetidae</taxon>
        <taxon>Hypocreales</taxon>
        <taxon>Stachybotryaceae</taxon>
        <taxon>Stachybotrys</taxon>
    </lineage>
</organism>
<reference evidence="1 2" key="1">
    <citation type="journal article" date="2014" name="BMC Genomics">
        <title>Comparative genome sequencing reveals chemotype-specific gene clusters in the toxigenic black mold Stachybotrys.</title>
        <authorList>
            <person name="Semeiks J."/>
            <person name="Borek D."/>
            <person name="Otwinowski Z."/>
            <person name="Grishin N.V."/>
        </authorList>
    </citation>
    <scope>NUCLEOTIDE SEQUENCE [LARGE SCALE GENOMIC DNA]</scope>
    <source>
        <strain evidence="1 2">IBT 40285</strain>
    </source>
</reference>
<name>A0A084QMC4_STAC4</name>
<keyword evidence="2" id="KW-1185">Reference proteome</keyword>
<evidence type="ECO:0000313" key="1">
    <source>
        <dbReference type="EMBL" id="KFA65109.1"/>
    </source>
</evidence>
<protein>
    <submittedName>
        <fullName evidence="1">Uncharacterized protein</fullName>
    </submittedName>
</protein>
<dbReference type="EMBL" id="KL660620">
    <property type="protein sequence ID" value="KFA65109.1"/>
    <property type="molecule type" value="Genomic_DNA"/>
</dbReference>
<proteinExistence type="predicted"/>
<dbReference type="Proteomes" id="UP000028524">
    <property type="component" value="Unassembled WGS sequence"/>
</dbReference>
<gene>
    <name evidence="1" type="ORF">S40285_10066</name>
</gene>
<evidence type="ECO:0000313" key="2">
    <source>
        <dbReference type="Proteomes" id="UP000028524"/>
    </source>
</evidence>
<dbReference type="InParanoid" id="A0A084QMC4"/>